<evidence type="ECO:0000259" key="3">
    <source>
        <dbReference type="Pfam" id="PF05699"/>
    </source>
</evidence>
<feature type="domain" description="HAT C-terminal dimerisation" evidence="3">
    <location>
        <begin position="320"/>
        <end position="385"/>
    </location>
</feature>
<proteinExistence type="predicted"/>
<dbReference type="InterPro" id="IPR008906">
    <property type="entry name" value="HATC_C_dom"/>
</dbReference>
<accession>A0A834YU03</accession>
<name>A0A834YU03_TETSI</name>
<dbReference type="PANTHER" id="PTHR32166:SF74">
    <property type="entry name" value="OS05G0256350 PROTEIN"/>
    <property type="match status" value="1"/>
</dbReference>
<organism evidence="4 5">
    <name type="scientific">Tetracentron sinense</name>
    <name type="common">Spur-leaf</name>
    <dbReference type="NCBI Taxonomy" id="13715"/>
    <lineage>
        <taxon>Eukaryota</taxon>
        <taxon>Viridiplantae</taxon>
        <taxon>Streptophyta</taxon>
        <taxon>Embryophyta</taxon>
        <taxon>Tracheophyta</taxon>
        <taxon>Spermatophyta</taxon>
        <taxon>Magnoliopsida</taxon>
        <taxon>Trochodendrales</taxon>
        <taxon>Trochodendraceae</taxon>
        <taxon>Tetracentron</taxon>
    </lineage>
</organism>
<dbReference type="OrthoDB" id="2012664at2759"/>
<evidence type="ECO:0000313" key="4">
    <source>
        <dbReference type="EMBL" id="KAF8392528.1"/>
    </source>
</evidence>
<evidence type="ECO:0000256" key="1">
    <source>
        <dbReference type="SAM" id="MobiDB-lite"/>
    </source>
</evidence>
<evidence type="ECO:0000259" key="2">
    <source>
        <dbReference type="Pfam" id="PF04937"/>
    </source>
</evidence>
<dbReference type="SUPFAM" id="SSF53098">
    <property type="entry name" value="Ribonuclease H-like"/>
    <property type="match status" value="1"/>
</dbReference>
<dbReference type="GO" id="GO:0046983">
    <property type="term" value="F:protein dimerization activity"/>
    <property type="evidence" value="ECO:0007669"/>
    <property type="project" value="InterPro"/>
</dbReference>
<sequence length="437" mass="49641">MVEAIGQFGPGMKAPSYHEVRVPLLKKEVAYTNELLQPIRASWGIFGCSIMSDGWTDRRNRTLINFLVNSPSGTLFLESVDASSYAKTGEKLFELLDSYVEKVGEQNVVQVITDNASPYVLAGKLLMEKRCHLYWTPCAAHCVDLMVEDIGELPRVKGLLEKAISLSGFIYNHGIYKKKDALRKIFTSDGWNKSKWPRDEKGKRAMETVLATSFWKGIIYAMKIIAPLVRVLRLVDGEKRSPMGYIYEAMDKAKEAIKEALGGQRNERRPLVSCEEVMSGLYDVIERLIPEVEIQEKISRELILYKNAEGLFGRTLVIRQRDILPVAEWWDNYGASTPHLQQLACRILSLTCSASGCERNWSVFEHASGANERRVRPTRSRLQSLQRDVDDEPLADETESDEEEQYIEEADNNDLDGDDDEIEDEALLNSFLDEDDE</sequence>
<dbReference type="Pfam" id="PF05699">
    <property type="entry name" value="Dimer_Tnp_hAT"/>
    <property type="match status" value="1"/>
</dbReference>
<dbReference type="Pfam" id="PF04937">
    <property type="entry name" value="DUF659"/>
    <property type="match status" value="1"/>
</dbReference>
<dbReference type="InterPro" id="IPR012337">
    <property type="entry name" value="RNaseH-like_sf"/>
</dbReference>
<feature type="compositionally biased region" description="Acidic residues" evidence="1">
    <location>
        <begin position="389"/>
        <end position="421"/>
    </location>
</feature>
<dbReference type="InterPro" id="IPR007021">
    <property type="entry name" value="DUF659"/>
</dbReference>
<dbReference type="PANTHER" id="PTHR32166">
    <property type="entry name" value="OSJNBA0013A04.12 PROTEIN"/>
    <property type="match status" value="1"/>
</dbReference>
<keyword evidence="5" id="KW-1185">Reference proteome</keyword>
<dbReference type="EMBL" id="JABCRI010000016">
    <property type="protein sequence ID" value="KAF8392528.1"/>
    <property type="molecule type" value="Genomic_DNA"/>
</dbReference>
<reference evidence="4 5" key="1">
    <citation type="submission" date="2020-04" db="EMBL/GenBank/DDBJ databases">
        <title>Plant Genome Project.</title>
        <authorList>
            <person name="Zhang R.-G."/>
        </authorList>
    </citation>
    <scope>NUCLEOTIDE SEQUENCE [LARGE SCALE GENOMIC DNA]</scope>
    <source>
        <strain evidence="4">YNK0</strain>
        <tissue evidence="4">Leaf</tissue>
    </source>
</reference>
<evidence type="ECO:0000313" key="5">
    <source>
        <dbReference type="Proteomes" id="UP000655225"/>
    </source>
</evidence>
<dbReference type="OMA" id="RFTMQKN"/>
<gene>
    <name evidence="4" type="ORF">HHK36_022871</name>
</gene>
<feature type="domain" description="DUF659" evidence="2">
    <location>
        <begin position="15"/>
        <end position="163"/>
    </location>
</feature>
<feature type="region of interest" description="Disordered" evidence="1">
    <location>
        <begin position="375"/>
        <end position="421"/>
    </location>
</feature>
<dbReference type="AlphaFoldDB" id="A0A834YU03"/>
<protein>
    <recommendedName>
        <fullName evidence="6">DUF659 domain-containing protein</fullName>
    </recommendedName>
</protein>
<comment type="caution">
    <text evidence="4">The sequence shown here is derived from an EMBL/GenBank/DDBJ whole genome shotgun (WGS) entry which is preliminary data.</text>
</comment>
<dbReference type="Proteomes" id="UP000655225">
    <property type="component" value="Unassembled WGS sequence"/>
</dbReference>
<evidence type="ECO:0008006" key="6">
    <source>
        <dbReference type="Google" id="ProtNLM"/>
    </source>
</evidence>